<evidence type="ECO:0000256" key="1">
    <source>
        <dbReference type="ARBA" id="ARBA00001933"/>
    </source>
</evidence>
<dbReference type="GO" id="GO:0051537">
    <property type="term" value="F:2 iron, 2 sulfur cluster binding"/>
    <property type="evidence" value="ECO:0007669"/>
    <property type="project" value="UniProtKB-KW"/>
</dbReference>
<comment type="catalytic activity">
    <reaction evidence="8 9">
        <text>(8S)-8-amino-7-oxononanoate + S-adenosyl-L-methionine = S-adenosyl-4-methylsulfanyl-2-oxobutanoate + (7R,8S)-7,8-diammoniononanoate</text>
        <dbReference type="Rhea" id="RHEA:16861"/>
        <dbReference type="ChEBI" id="CHEBI:16490"/>
        <dbReference type="ChEBI" id="CHEBI:59789"/>
        <dbReference type="ChEBI" id="CHEBI:149468"/>
        <dbReference type="ChEBI" id="CHEBI:149469"/>
        <dbReference type="EC" id="2.6.1.62"/>
    </reaction>
</comment>
<keyword evidence="4 9" id="KW-0808">Transferase</keyword>
<dbReference type="FunFam" id="3.40.640.10:FF:000004">
    <property type="entry name" value="Acetylornithine aminotransferase"/>
    <property type="match status" value="1"/>
</dbReference>
<dbReference type="NCBIfam" id="NF004624">
    <property type="entry name" value="PRK05964.1"/>
    <property type="match status" value="1"/>
</dbReference>
<feature type="binding site" evidence="9">
    <location>
        <position position="303"/>
    </location>
    <ligand>
        <name>substrate</name>
    </ligand>
</feature>
<comment type="cofactor">
    <cofactor evidence="1 9">
        <name>pyridoxal 5'-phosphate</name>
        <dbReference type="ChEBI" id="CHEBI:597326"/>
    </cofactor>
</comment>
<evidence type="ECO:0000256" key="9">
    <source>
        <dbReference type="HAMAP-Rule" id="MF_00834"/>
    </source>
</evidence>
<evidence type="ECO:0000313" key="10">
    <source>
        <dbReference type="EMBL" id="SHH25478.1"/>
    </source>
</evidence>
<dbReference type="Proteomes" id="UP000184047">
    <property type="component" value="Unassembled WGS sequence"/>
</dbReference>
<comment type="function">
    <text evidence="9">Catalyzes the transfer of the alpha-amino group from S-adenosyl-L-methionine (SAM) to 7-keto-8-aminopelargonic acid (KAPA) to form 7,8-diaminopelargonic acid (DAPA). It is the only aminotransferase known to utilize SAM as an amino donor.</text>
</comment>
<reference evidence="11" key="1">
    <citation type="submission" date="2016-11" db="EMBL/GenBank/DDBJ databases">
        <authorList>
            <person name="Varghese N."/>
            <person name="Submissions S."/>
        </authorList>
    </citation>
    <scope>NUCLEOTIDE SEQUENCE [LARGE SCALE GENOMIC DNA]</scope>
    <source>
        <strain evidence="11">DSM 19055</strain>
    </source>
</reference>
<feature type="binding site" evidence="9">
    <location>
        <position position="56"/>
    </location>
    <ligand>
        <name>substrate</name>
    </ligand>
</feature>
<dbReference type="STRING" id="421058.SAMN05421866_2386"/>
<protein>
    <recommendedName>
        <fullName evidence="9">Adenosylmethionine-8-amino-7-oxononanoate aminotransferase</fullName>
        <ecNumber evidence="9">2.6.1.62</ecNumber>
    </recommendedName>
    <alternativeName>
        <fullName evidence="9">7,8-diamino-pelargonic acid aminotransferase</fullName>
        <shortName evidence="9">DAPA AT</shortName>
        <shortName evidence="9">DAPA aminotransferase</shortName>
    </alternativeName>
    <alternativeName>
        <fullName evidence="9">7,8-diaminononanoate synthase</fullName>
        <shortName evidence="9">DANS</shortName>
    </alternativeName>
    <alternativeName>
        <fullName evidence="9">Diaminopelargonic acid synthase</fullName>
    </alternativeName>
</protein>
<dbReference type="InterPro" id="IPR015421">
    <property type="entry name" value="PyrdxlP-dep_Trfase_major"/>
</dbReference>
<dbReference type="CDD" id="cd00610">
    <property type="entry name" value="OAT_like"/>
    <property type="match status" value="1"/>
</dbReference>
<feature type="binding site" evidence="9">
    <location>
        <position position="394"/>
    </location>
    <ligand>
        <name>substrate</name>
    </ligand>
</feature>
<evidence type="ECO:0000313" key="11">
    <source>
        <dbReference type="Proteomes" id="UP000184047"/>
    </source>
</evidence>
<dbReference type="OrthoDB" id="9807885at2"/>
<dbReference type="GO" id="GO:0030170">
    <property type="term" value="F:pyridoxal phosphate binding"/>
    <property type="evidence" value="ECO:0007669"/>
    <property type="project" value="UniProtKB-UniRule"/>
</dbReference>
<dbReference type="RefSeq" id="WP_073063117.1">
    <property type="nucleotide sequence ID" value="NZ_FQWT01000003.1"/>
</dbReference>
<gene>
    <name evidence="9" type="primary">bioA</name>
    <name evidence="10" type="ORF">SAMN05421866_2386</name>
</gene>
<evidence type="ECO:0000256" key="2">
    <source>
        <dbReference type="ARBA" id="ARBA00005063"/>
    </source>
</evidence>
<feature type="site" description="Participates in the substrate recognition with KAPA and in a stacking interaction with the adenine ring of SAM" evidence="9">
    <location>
        <position position="21"/>
    </location>
</feature>
<dbReference type="GO" id="GO:0004141">
    <property type="term" value="F:dethiobiotin synthase activity"/>
    <property type="evidence" value="ECO:0007669"/>
    <property type="project" value="TreeGrafter"/>
</dbReference>
<dbReference type="AlphaFoldDB" id="A0A1M5RH04"/>
<keyword evidence="9" id="KW-0963">Cytoplasm</keyword>
<proteinExistence type="inferred from homology"/>
<feature type="binding site" evidence="9">
    <location>
        <position position="269"/>
    </location>
    <ligand>
        <name>substrate</name>
    </ligand>
</feature>
<dbReference type="EC" id="2.6.1.62" evidence="9"/>
<dbReference type="InterPro" id="IPR005815">
    <property type="entry name" value="BioA"/>
</dbReference>
<comment type="subcellular location">
    <subcellularLocation>
        <location evidence="9">Cytoplasm</location>
    </subcellularLocation>
</comment>
<comment type="subunit">
    <text evidence="9">Homodimer.</text>
</comment>
<dbReference type="NCBIfam" id="TIGR00508">
    <property type="entry name" value="bioA"/>
    <property type="match status" value="1"/>
</dbReference>
<evidence type="ECO:0000256" key="4">
    <source>
        <dbReference type="ARBA" id="ARBA00022679"/>
    </source>
</evidence>
<dbReference type="eggNOG" id="COG0161">
    <property type="taxonomic scope" value="Bacteria"/>
</dbReference>
<dbReference type="GO" id="GO:0005737">
    <property type="term" value="C:cytoplasm"/>
    <property type="evidence" value="ECO:0007669"/>
    <property type="project" value="UniProtKB-SubCell"/>
</dbReference>
<keyword evidence="6 9" id="KW-0093">Biotin biosynthesis</keyword>
<keyword evidence="7 9" id="KW-0663">Pyridoxal phosphate</keyword>
<dbReference type="InterPro" id="IPR015422">
    <property type="entry name" value="PyrdxlP-dep_Trfase_small"/>
</dbReference>
<feature type="modified residue" description="N6-(pyridoxal phosphate)lysine" evidence="9">
    <location>
        <position position="269"/>
    </location>
</feature>
<dbReference type="PANTHER" id="PTHR42684">
    <property type="entry name" value="ADENOSYLMETHIONINE-8-AMINO-7-OXONONANOATE AMINOTRANSFERASE"/>
    <property type="match status" value="1"/>
</dbReference>
<feature type="binding site" evidence="9">
    <location>
        <position position="148"/>
    </location>
    <ligand>
        <name>substrate</name>
    </ligand>
</feature>
<evidence type="ECO:0000256" key="6">
    <source>
        <dbReference type="ARBA" id="ARBA00022756"/>
    </source>
</evidence>
<name>A0A1M5RH04_9FLAO</name>
<evidence type="ECO:0000256" key="7">
    <source>
        <dbReference type="ARBA" id="ARBA00022898"/>
    </source>
</evidence>
<comment type="pathway">
    <text evidence="2 9">Cofactor biosynthesis; biotin biosynthesis; 7,8-diaminononanoate from 8-amino-7-oxononanoate (SAM route): step 1/1.</text>
</comment>
<dbReference type="InterPro" id="IPR015424">
    <property type="entry name" value="PyrdxlP-dep_Trfase"/>
</dbReference>
<feature type="binding site" evidence="9">
    <location>
        <begin position="116"/>
        <end position="117"/>
    </location>
    <ligand>
        <name>pyridoxal 5'-phosphate</name>
        <dbReference type="ChEBI" id="CHEBI:597326"/>
    </ligand>
</feature>
<accession>A0A1M5RH04</accession>
<dbReference type="Pfam" id="PF00202">
    <property type="entry name" value="Aminotran_3"/>
    <property type="match status" value="1"/>
</dbReference>
<dbReference type="InterPro" id="IPR049704">
    <property type="entry name" value="Aminotrans_3_PPA_site"/>
</dbReference>
<dbReference type="Gene3D" id="3.90.1150.10">
    <property type="entry name" value="Aspartate Aminotransferase, domain 1"/>
    <property type="match status" value="1"/>
</dbReference>
<keyword evidence="5 9" id="KW-0949">S-adenosyl-L-methionine</keyword>
<keyword evidence="3 9" id="KW-0032">Aminotransferase</keyword>
<feature type="binding site" evidence="9">
    <location>
        <position position="240"/>
    </location>
    <ligand>
        <name>pyridoxal 5'-phosphate</name>
        <dbReference type="ChEBI" id="CHEBI:597326"/>
    </ligand>
</feature>
<dbReference type="PROSITE" id="PS00600">
    <property type="entry name" value="AA_TRANSFER_CLASS_3"/>
    <property type="match status" value="1"/>
</dbReference>
<keyword evidence="11" id="KW-1185">Reference proteome</keyword>
<dbReference type="SUPFAM" id="SSF53383">
    <property type="entry name" value="PLP-dependent transferases"/>
    <property type="match status" value="1"/>
</dbReference>
<feature type="binding site" evidence="9">
    <location>
        <begin position="304"/>
        <end position="305"/>
    </location>
    <ligand>
        <name>pyridoxal 5'-phosphate</name>
        <dbReference type="ChEBI" id="CHEBI:597326"/>
    </ligand>
</feature>
<sequence>MNTSLQSRLAERDKAVNWHPYTQMKTAGDPVPIVRGKGAYLYGDDGKKYIDAVSSWWVTLHGHAHPYIAERVSQQLNTLEQVIFAGFTHEPAVQLSENLLKLLPGNQEKVFYSDNGSTAVEAALKMCIQYAYNLGNEKTKILAFKEAYHGDTFGAMSVSGRSVWTKPFGSMLFEVVFIDTPNAENIERLKVEIGNIAEETACFIYEPLVQGAAGMLMYEAEHLDELMKFCRKLGILMIQDEVFTGFGRTGKLFAADHLTEDPDIMCFSKGLTGGTMPMGITTCSQAIFNAFLSDDKYKTLFHGHSFTANPLACTAALASMELLLKKETLAAIDRISRQHSDFVKTLSFHPNVENVRQTGTILAFEYKTEQNTSYFNETGKILYDEFLQRGIIMRPLGNIMYLVPPYCITSEELDFIYQTILDVLNLFSEPAHFPIGAAGQE</sequence>
<evidence type="ECO:0000256" key="5">
    <source>
        <dbReference type="ARBA" id="ARBA00022691"/>
    </source>
</evidence>
<dbReference type="UniPathway" id="UPA00078">
    <property type="reaction ID" value="UER00160"/>
</dbReference>
<dbReference type="GO" id="GO:0004015">
    <property type="term" value="F:adenosylmethionine-8-amino-7-oxononanoate transaminase activity"/>
    <property type="evidence" value="ECO:0007669"/>
    <property type="project" value="UniProtKB-UniRule"/>
</dbReference>
<dbReference type="Gene3D" id="3.40.640.10">
    <property type="entry name" value="Type I PLP-dependent aspartate aminotransferase-like (Major domain)"/>
    <property type="match status" value="1"/>
</dbReference>
<dbReference type="HAMAP" id="MF_00834">
    <property type="entry name" value="BioA"/>
    <property type="match status" value="1"/>
</dbReference>
<evidence type="ECO:0000256" key="3">
    <source>
        <dbReference type="ARBA" id="ARBA00022576"/>
    </source>
</evidence>
<dbReference type="GO" id="GO:0009102">
    <property type="term" value="P:biotin biosynthetic process"/>
    <property type="evidence" value="ECO:0007669"/>
    <property type="project" value="UniProtKB-UniRule"/>
</dbReference>
<dbReference type="InterPro" id="IPR005814">
    <property type="entry name" value="Aminotrans_3"/>
</dbReference>
<dbReference type="PANTHER" id="PTHR42684:SF3">
    <property type="entry name" value="ADENOSYLMETHIONINE-8-AMINO-7-OXONONANOATE AMINOTRANSFERASE"/>
    <property type="match status" value="1"/>
</dbReference>
<dbReference type="EMBL" id="FQWT01000003">
    <property type="protein sequence ID" value="SHH25478.1"/>
    <property type="molecule type" value="Genomic_DNA"/>
</dbReference>
<organism evidence="10 11">
    <name type="scientific">Chryseobacterium oranimense</name>
    <dbReference type="NCBI Taxonomy" id="421058"/>
    <lineage>
        <taxon>Bacteria</taxon>
        <taxon>Pseudomonadati</taxon>
        <taxon>Bacteroidota</taxon>
        <taxon>Flavobacteriia</taxon>
        <taxon>Flavobacteriales</taxon>
        <taxon>Weeksellaceae</taxon>
        <taxon>Chryseobacterium group</taxon>
        <taxon>Chryseobacterium</taxon>
    </lineage>
</organism>
<evidence type="ECO:0000256" key="8">
    <source>
        <dbReference type="ARBA" id="ARBA00048449"/>
    </source>
</evidence>
<comment type="similarity">
    <text evidence="9">Belongs to the class-III pyridoxal-phosphate-dependent aminotransferase family. BioA subfamily.</text>
</comment>